<dbReference type="GO" id="GO:0003861">
    <property type="term" value="F:3-isopropylmalate dehydratase activity"/>
    <property type="evidence" value="ECO:0007669"/>
    <property type="project" value="UniProtKB-UniRule"/>
</dbReference>
<keyword evidence="9 10" id="KW-0100">Branched-chain amino acid biosynthesis</keyword>
<keyword evidence="8 10" id="KW-0456">Lyase</keyword>
<comment type="subunit">
    <text evidence="5 10">Heterodimer of LeuC and LeuD.</text>
</comment>
<dbReference type="EC" id="4.2.1.33" evidence="10"/>
<keyword evidence="7 10" id="KW-0028">Amino-acid biosynthesis</keyword>
<dbReference type="OrthoDB" id="9777465at2"/>
<feature type="domain" description="Aconitase A/isopropylmalate dehydratase small subunit swivel" evidence="11">
    <location>
        <begin position="16"/>
        <end position="120"/>
    </location>
</feature>
<comment type="catalytic activity">
    <reaction evidence="1 10">
        <text>(2R,3S)-3-isopropylmalate = (2S)-2-isopropylmalate</text>
        <dbReference type="Rhea" id="RHEA:32287"/>
        <dbReference type="ChEBI" id="CHEBI:1178"/>
        <dbReference type="ChEBI" id="CHEBI:35121"/>
        <dbReference type="EC" id="4.2.1.33"/>
    </reaction>
</comment>
<dbReference type="GO" id="GO:0009316">
    <property type="term" value="C:3-isopropylmalate dehydratase complex"/>
    <property type="evidence" value="ECO:0007669"/>
    <property type="project" value="InterPro"/>
</dbReference>
<comment type="similarity">
    <text evidence="4 10">Belongs to the LeuD family. LeuD type 1 subfamily.</text>
</comment>
<dbReference type="AlphaFoldDB" id="U2XX02"/>
<dbReference type="PANTHER" id="PTHR43345:SF5">
    <property type="entry name" value="3-ISOPROPYLMALATE DEHYDRATASE SMALL SUBUNIT"/>
    <property type="match status" value="1"/>
</dbReference>
<evidence type="ECO:0000256" key="6">
    <source>
        <dbReference type="ARBA" id="ARBA00022430"/>
    </source>
</evidence>
<evidence type="ECO:0000256" key="1">
    <source>
        <dbReference type="ARBA" id="ARBA00000491"/>
    </source>
</evidence>
<evidence type="ECO:0000256" key="7">
    <source>
        <dbReference type="ARBA" id="ARBA00022605"/>
    </source>
</evidence>
<accession>U2XX02</accession>
<dbReference type="Gene3D" id="3.20.19.10">
    <property type="entry name" value="Aconitase, domain 4"/>
    <property type="match status" value="1"/>
</dbReference>
<sequence length="205" mass="23209">MEALKIIRAPAISLLIPNINTDVIMPSREMRKVERTGLKEGIFADWRYLPGSRDPDPNFIMNDERFESARIILGGENFGCGSSREFAVWGLYEYGFRVIIAPSFGDIFYKNCIVNGILPAIIEHGALEVLNNYCLNASPLEINLETKTINFSGNSLPFDIDNHALNLLLEGLDQIDRTLEYTEKIDTFINADKKNRSWVYISEIG</sequence>
<evidence type="ECO:0000256" key="8">
    <source>
        <dbReference type="ARBA" id="ARBA00023239"/>
    </source>
</evidence>
<keyword evidence="13" id="KW-1185">Reference proteome</keyword>
<protein>
    <recommendedName>
        <fullName evidence="10">3-isopropylmalate dehydratase small subunit</fullName>
        <ecNumber evidence="10">4.2.1.33</ecNumber>
    </recommendedName>
    <alternativeName>
        <fullName evidence="10">Alpha-IPM isomerase</fullName>
        <shortName evidence="10">IPMI</shortName>
    </alternativeName>
    <alternativeName>
        <fullName evidence="10">Isopropylmalate isomerase</fullName>
    </alternativeName>
</protein>
<evidence type="ECO:0000256" key="5">
    <source>
        <dbReference type="ARBA" id="ARBA00011271"/>
    </source>
</evidence>
<evidence type="ECO:0000256" key="10">
    <source>
        <dbReference type="HAMAP-Rule" id="MF_01031"/>
    </source>
</evidence>
<dbReference type="STRING" id="1397666.RS24_00335"/>
<dbReference type="RefSeq" id="WP_021776414.1">
    <property type="nucleotide sequence ID" value="NZ_AWXE01000001.1"/>
</dbReference>
<reference evidence="12 13" key="1">
    <citation type="journal article" date="2014" name="FEMS Microbiol. Ecol.">
        <title>Genomic differentiation among two strains of the PS1 clade isolated from geographically separated marine habitats.</title>
        <authorList>
            <person name="Jimenez-Infante F."/>
            <person name="Ngugi D.K."/>
            <person name="Alam I."/>
            <person name="Rashid M."/>
            <person name="Baalawi W."/>
            <person name="Kamau A.A."/>
            <person name="Bajic V.B."/>
            <person name="Stingl U."/>
        </authorList>
    </citation>
    <scope>NUCLEOTIDE SEQUENCE [LARGE SCALE GENOMIC DNA]</scope>
    <source>
        <strain evidence="12 13">RS24</strain>
    </source>
</reference>
<dbReference type="UniPathway" id="UPA00048">
    <property type="reaction ID" value="UER00071"/>
</dbReference>
<dbReference type="InterPro" id="IPR050075">
    <property type="entry name" value="LeuD"/>
</dbReference>
<gene>
    <name evidence="10" type="primary">leuD</name>
    <name evidence="12" type="ORF">RS24_00335</name>
</gene>
<comment type="caution">
    <text evidence="12">The sequence shown here is derived from an EMBL/GenBank/DDBJ whole genome shotgun (WGS) entry which is preliminary data.</text>
</comment>
<organism evidence="12 13">
    <name type="scientific">Candidatus Micropelagius thuwalensis</name>
    <dbReference type="NCBI Taxonomy" id="1397666"/>
    <lineage>
        <taxon>Bacteria</taxon>
        <taxon>Pseudomonadati</taxon>
        <taxon>Pseudomonadota</taxon>
        <taxon>Alphaproteobacteria</taxon>
        <taxon>PS1 clade</taxon>
        <taxon>Candidatus Micropelagius</taxon>
    </lineage>
</organism>
<dbReference type="Proteomes" id="UP000016762">
    <property type="component" value="Unassembled WGS sequence"/>
</dbReference>
<dbReference type="InterPro" id="IPR004431">
    <property type="entry name" value="3-IsopropMal_deHydase_ssu"/>
</dbReference>
<evidence type="ECO:0000256" key="3">
    <source>
        <dbReference type="ARBA" id="ARBA00004729"/>
    </source>
</evidence>
<proteinExistence type="inferred from homology"/>
<dbReference type="PATRIC" id="fig|1397666.3.peg.309"/>
<keyword evidence="6 10" id="KW-0432">Leucine biosynthesis</keyword>
<dbReference type="HAMAP" id="MF_01031">
    <property type="entry name" value="LeuD_type1"/>
    <property type="match status" value="1"/>
</dbReference>
<dbReference type="EMBL" id="AWXE01000001">
    <property type="protein sequence ID" value="ERL47396.1"/>
    <property type="molecule type" value="Genomic_DNA"/>
</dbReference>
<evidence type="ECO:0000259" key="11">
    <source>
        <dbReference type="Pfam" id="PF00694"/>
    </source>
</evidence>
<dbReference type="NCBIfam" id="NF002458">
    <property type="entry name" value="PRK01641.1"/>
    <property type="match status" value="1"/>
</dbReference>
<evidence type="ECO:0000313" key="13">
    <source>
        <dbReference type="Proteomes" id="UP000016762"/>
    </source>
</evidence>
<evidence type="ECO:0000256" key="9">
    <source>
        <dbReference type="ARBA" id="ARBA00023304"/>
    </source>
</evidence>
<evidence type="ECO:0000313" key="12">
    <source>
        <dbReference type="EMBL" id="ERL47396.1"/>
    </source>
</evidence>
<comment type="function">
    <text evidence="2 10">Catalyzes the isomerization between 2-isopropylmalate and 3-isopropylmalate, via the formation of 2-isopropylmaleate.</text>
</comment>
<dbReference type="PANTHER" id="PTHR43345">
    <property type="entry name" value="3-ISOPROPYLMALATE DEHYDRATASE SMALL SUBUNIT 2-RELATED-RELATED"/>
    <property type="match status" value="1"/>
</dbReference>
<dbReference type="SUPFAM" id="SSF52016">
    <property type="entry name" value="LeuD/IlvD-like"/>
    <property type="match status" value="1"/>
</dbReference>
<comment type="pathway">
    <text evidence="3 10">Amino-acid biosynthesis; L-leucine biosynthesis; L-leucine from 3-methyl-2-oxobutanoate: step 2/4.</text>
</comment>
<dbReference type="InterPro" id="IPR000573">
    <property type="entry name" value="AconitaseA/IPMdHydase_ssu_swvl"/>
</dbReference>
<dbReference type="InterPro" id="IPR015928">
    <property type="entry name" value="Aconitase/3IPM_dehydase_swvl"/>
</dbReference>
<dbReference type="GO" id="GO:0009098">
    <property type="term" value="P:L-leucine biosynthetic process"/>
    <property type="evidence" value="ECO:0007669"/>
    <property type="project" value="UniProtKB-UniRule"/>
</dbReference>
<dbReference type="Pfam" id="PF00694">
    <property type="entry name" value="Aconitase_C"/>
    <property type="match status" value="1"/>
</dbReference>
<evidence type="ECO:0000256" key="2">
    <source>
        <dbReference type="ARBA" id="ARBA00002695"/>
    </source>
</evidence>
<dbReference type="eggNOG" id="COG0066">
    <property type="taxonomic scope" value="Bacteria"/>
</dbReference>
<evidence type="ECO:0000256" key="4">
    <source>
        <dbReference type="ARBA" id="ARBA00009845"/>
    </source>
</evidence>
<name>U2XX02_9PROT</name>
<dbReference type="NCBIfam" id="TIGR00171">
    <property type="entry name" value="leuD"/>
    <property type="match status" value="1"/>
</dbReference>